<dbReference type="GO" id="GO:0016787">
    <property type="term" value="F:hydrolase activity"/>
    <property type="evidence" value="ECO:0007669"/>
    <property type="project" value="UniProtKB-KW"/>
</dbReference>
<sequence length="1084" mass="120055">MYLDRVLPEQLRYVVPGSLRPIVGEATFWRGMAYARDGAVRDLTWDIAANVLRANVDGSGRNSYDTVVAFTTGGGEWEFDFGRCSCPVSRNCKHSVAVLATAVTAASADGGHVAPLADWERTLASLTPDAPAPAEPALGLEFSLAELTKIQQRAGETGSRLLVRLATHGRRGWVTTGITWSELPYAHYRTDTPPEHVHILRELFAIYQAGRGQAHYVNSLDGQMDLGEFHSPRLWAVLRDADCHGLPLLDRARNWRPVTLHDNITWNLDVTNSGSAGLSLRGVFSIDKSSTAVTFLGKPTHGIAVTDDLGCLHLAALQRPIPDTFKPMFTGGTEVRIPASDSARFVTDYFPQLRSYTDIVSTDGSFKRPVISGPELGVSVVFSPDYRSTLTLSWRYFVDDSASNFRFGDNTSGAQLRIRHEEMAITDHVASCLNGLIPRDGVAETMSFNAITTVNFITEVLPELKQHPGIKVTIVGEEPDFHDANDAVTITLATAHLTGQSDWFDLNVALTVGTTVVSFPDVFRALDGGESHMVLPTGAFFSLDNPELTKLRNLITEAKMLDDSPGDDAQDRLRINRYQATLWEELVGLGVVTDQAAEWSRQVDGLLNYNPVDIPPPPRLHATLRPYQHDGYSWLTFLWEHRLGGILADDMGLGKTIQTLAMISQARTTNPGGPPFLIVAPTSVVPNWAHEAYRFTPDLTVVTLSDTLKKRGANLADTIAGADIVVTSYTLFRLDFDAHEANTWSALFLDEAQMAKNQRSKIYQCCRRLPAPMKVAITGTPIENNLMELWALLSITAPGLFPNPKQFKQLYAEPIEKLGDKELLHQLKRRIAPLVRRRTKEMVADDLPPKQEQVLEIDLHPKHRKAYETQLQNERRKILGLVDDIDKHRITILRSLTTLRQLALHAGLVDDTHASVPSAKIDALLEHLEDVVAGGHRALVFSQFTGFLRLVRDRLMYDGISYSYLDGSTRNRAEVIDGFKNGSAPVFLISLKAGGFGLNLTEADYVFILDPWWNPATEAQAVDRTHRIGQNRNVMVYRLLSHNTIEQKVNALQQRKAQLSSSVLDDGTTFGSTLTADDIRGLFD</sequence>
<evidence type="ECO:0000256" key="1">
    <source>
        <dbReference type="ARBA" id="ARBA00022801"/>
    </source>
</evidence>
<accession>A0A916U0A1</accession>
<keyword evidence="6" id="KW-0547">Nucleotide-binding</keyword>
<reference evidence="6" key="2">
    <citation type="submission" date="2020-09" db="EMBL/GenBank/DDBJ databases">
        <authorList>
            <person name="Sun Q."/>
            <person name="Zhou Y."/>
        </authorList>
    </citation>
    <scope>NUCLEOTIDE SEQUENCE</scope>
    <source>
        <strain evidence="6">CGMCC 1.15478</strain>
    </source>
</reference>
<dbReference type="Gene3D" id="3.40.50.10810">
    <property type="entry name" value="Tandem AAA-ATPase domain"/>
    <property type="match status" value="1"/>
</dbReference>
<evidence type="ECO:0000259" key="4">
    <source>
        <dbReference type="PROSITE" id="PS51192"/>
    </source>
</evidence>
<dbReference type="InterPro" id="IPR000330">
    <property type="entry name" value="SNF2_N"/>
</dbReference>
<keyword evidence="6" id="KW-0067">ATP-binding</keyword>
<evidence type="ECO:0000313" key="7">
    <source>
        <dbReference type="Proteomes" id="UP000641514"/>
    </source>
</evidence>
<dbReference type="PANTHER" id="PTHR10799">
    <property type="entry name" value="SNF2/RAD54 HELICASE FAMILY"/>
    <property type="match status" value="1"/>
</dbReference>
<evidence type="ECO:0000259" key="3">
    <source>
        <dbReference type="PROSITE" id="PS50966"/>
    </source>
</evidence>
<dbReference type="GO" id="GO:0008270">
    <property type="term" value="F:zinc ion binding"/>
    <property type="evidence" value="ECO:0007669"/>
    <property type="project" value="UniProtKB-KW"/>
</dbReference>
<protein>
    <submittedName>
        <fullName evidence="6">DNA helicase</fullName>
    </submittedName>
</protein>
<organism evidence="6 7">
    <name type="scientific">Hoyosella rhizosphaerae</name>
    <dbReference type="NCBI Taxonomy" id="1755582"/>
    <lineage>
        <taxon>Bacteria</taxon>
        <taxon>Bacillati</taxon>
        <taxon>Actinomycetota</taxon>
        <taxon>Actinomycetes</taxon>
        <taxon>Mycobacteriales</taxon>
        <taxon>Hoyosellaceae</taxon>
        <taxon>Hoyosella</taxon>
    </lineage>
</organism>
<dbReference type="GO" id="GO:0004386">
    <property type="term" value="F:helicase activity"/>
    <property type="evidence" value="ECO:0007669"/>
    <property type="project" value="UniProtKB-KW"/>
</dbReference>
<evidence type="ECO:0000259" key="5">
    <source>
        <dbReference type="PROSITE" id="PS51194"/>
    </source>
</evidence>
<feature type="domain" description="Helicase C-terminal" evidence="5">
    <location>
        <begin position="920"/>
        <end position="1067"/>
    </location>
</feature>
<dbReference type="PROSITE" id="PS51192">
    <property type="entry name" value="HELICASE_ATP_BIND_1"/>
    <property type="match status" value="1"/>
</dbReference>
<keyword evidence="2" id="KW-0863">Zinc-finger</keyword>
<comment type="caution">
    <text evidence="6">The sequence shown here is derived from an EMBL/GenBank/DDBJ whole genome shotgun (WGS) entry which is preliminary data.</text>
</comment>
<dbReference type="Pfam" id="PF00176">
    <property type="entry name" value="SNF2-rel_dom"/>
    <property type="match status" value="1"/>
</dbReference>
<dbReference type="PROSITE" id="PS51194">
    <property type="entry name" value="HELICASE_CTER"/>
    <property type="match status" value="1"/>
</dbReference>
<evidence type="ECO:0000313" key="6">
    <source>
        <dbReference type="EMBL" id="GGC54155.1"/>
    </source>
</evidence>
<reference evidence="6" key="1">
    <citation type="journal article" date="2014" name="Int. J. Syst. Evol. Microbiol.">
        <title>Complete genome sequence of Corynebacterium casei LMG S-19264T (=DSM 44701T), isolated from a smear-ripened cheese.</title>
        <authorList>
            <consortium name="US DOE Joint Genome Institute (JGI-PGF)"/>
            <person name="Walter F."/>
            <person name="Albersmeier A."/>
            <person name="Kalinowski J."/>
            <person name="Ruckert C."/>
        </authorList>
    </citation>
    <scope>NUCLEOTIDE SEQUENCE</scope>
    <source>
        <strain evidence="6">CGMCC 1.15478</strain>
    </source>
</reference>
<keyword evidence="7" id="KW-1185">Reference proteome</keyword>
<gene>
    <name evidence="6" type="ORF">GCM10011410_03100</name>
</gene>
<dbReference type="PROSITE" id="PS50966">
    <property type="entry name" value="ZF_SWIM"/>
    <property type="match status" value="1"/>
</dbReference>
<dbReference type="GO" id="GO:0005524">
    <property type="term" value="F:ATP binding"/>
    <property type="evidence" value="ECO:0007669"/>
    <property type="project" value="InterPro"/>
</dbReference>
<dbReference type="Pfam" id="PF00271">
    <property type="entry name" value="Helicase_C"/>
    <property type="match status" value="1"/>
</dbReference>
<dbReference type="Gene3D" id="3.40.50.300">
    <property type="entry name" value="P-loop containing nucleotide triphosphate hydrolases"/>
    <property type="match status" value="1"/>
</dbReference>
<name>A0A916U0A1_9ACTN</name>
<evidence type="ECO:0000256" key="2">
    <source>
        <dbReference type="PROSITE-ProRule" id="PRU00325"/>
    </source>
</evidence>
<dbReference type="InterPro" id="IPR027417">
    <property type="entry name" value="P-loop_NTPase"/>
</dbReference>
<keyword evidence="2" id="KW-0479">Metal-binding</keyword>
<dbReference type="InterPro" id="IPR014001">
    <property type="entry name" value="Helicase_ATP-bd"/>
</dbReference>
<keyword evidence="6" id="KW-0347">Helicase</keyword>
<dbReference type="InterPro" id="IPR001650">
    <property type="entry name" value="Helicase_C-like"/>
</dbReference>
<proteinExistence type="predicted"/>
<keyword evidence="2" id="KW-0862">Zinc</keyword>
<dbReference type="SMART" id="SM00490">
    <property type="entry name" value="HELICc"/>
    <property type="match status" value="1"/>
</dbReference>
<dbReference type="Proteomes" id="UP000641514">
    <property type="component" value="Unassembled WGS sequence"/>
</dbReference>
<dbReference type="SMART" id="SM00487">
    <property type="entry name" value="DEXDc"/>
    <property type="match status" value="1"/>
</dbReference>
<keyword evidence="1" id="KW-0378">Hydrolase</keyword>
<dbReference type="EMBL" id="BMJH01000001">
    <property type="protein sequence ID" value="GGC54155.1"/>
    <property type="molecule type" value="Genomic_DNA"/>
</dbReference>
<dbReference type="AlphaFoldDB" id="A0A916U0A1"/>
<dbReference type="InterPro" id="IPR007527">
    <property type="entry name" value="Znf_SWIM"/>
</dbReference>
<feature type="domain" description="SWIM-type" evidence="3">
    <location>
        <begin position="64"/>
        <end position="103"/>
    </location>
</feature>
<feature type="domain" description="Helicase ATP-binding" evidence="4">
    <location>
        <begin position="636"/>
        <end position="799"/>
    </location>
</feature>
<dbReference type="InterPro" id="IPR049730">
    <property type="entry name" value="SNF2/RAD54-like_C"/>
</dbReference>
<dbReference type="SUPFAM" id="SSF52540">
    <property type="entry name" value="P-loop containing nucleoside triphosphate hydrolases"/>
    <property type="match status" value="2"/>
</dbReference>
<dbReference type="CDD" id="cd18793">
    <property type="entry name" value="SF2_C_SNF"/>
    <property type="match status" value="1"/>
</dbReference>
<dbReference type="InterPro" id="IPR038718">
    <property type="entry name" value="SNF2-like_sf"/>
</dbReference>